<evidence type="ECO:0000313" key="2">
    <source>
        <dbReference type="Proteomes" id="UP000708208"/>
    </source>
</evidence>
<proteinExistence type="predicted"/>
<dbReference type="InterPro" id="IPR006616">
    <property type="entry name" value="DM9_repeat"/>
</dbReference>
<comment type="caution">
    <text evidence="1">The sequence shown here is derived from an EMBL/GenBank/DDBJ whole genome shotgun (WGS) entry which is preliminary data.</text>
</comment>
<dbReference type="AlphaFoldDB" id="A0A8J2JU04"/>
<dbReference type="Proteomes" id="UP000708208">
    <property type="component" value="Unassembled WGS sequence"/>
</dbReference>
<feature type="non-terminal residue" evidence="1">
    <location>
        <position position="1"/>
    </location>
</feature>
<dbReference type="OrthoDB" id="1925699at2759"/>
<name>A0A8J2JU04_9HEXA</name>
<dbReference type="PANTHER" id="PTHR31649">
    <property type="entry name" value="AGAP009604-PA"/>
    <property type="match status" value="1"/>
</dbReference>
<dbReference type="SMART" id="SM00696">
    <property type="entry name" value="DM9"/>
    <property type="match status" value="2"/>
</dbReference>
<dbReference type="PANTHER" id="PTHR31649:SF1">
    <property type="entry name" value="FARNESOIC ACID O-METHYL TRANSFERASE DOMAIN-CONTAINING PROTEIN"/>
    <property type="match status" value="1"/>
</dbReference>
<evidence type="ECO:0000313" key="1">
    <source>
        <dbReference type="EMBL" id="CAG7723833.1"/>
    </source>
</evidence>
<dbReference type="EMBL" id="CAJVCH010102995">
    <property type="protein sequence ID" value="CAG7723833.1"/>
    <property type="molecule type" value="Genomic_DNA"/>
</dbReference>
<accession>A0A8J2JU04</accession>
<organism evidence="1 2">
    <name type="scientific">Allacma fusca</name>
    <dbReference type="NCBI Taxonomy" id="39272"/>
    <lineage>
        <taxon>Eukaryota</taxon>
        <taxon>Metazoa</taxon>
        <taxon>Ecdysozoa</taxon>
        <taxon>Arthropoda</taxon>
        <taxon>Hexapoda</taxon>
        <taxon>Collembola</taxon>
        <taxon>Symphypleona</taxon>
        <taxon>Sminthuridae</taxon>
        <taxon>Allacma</taxon>
    </lineage>
</organism>
<gene>
    <name evidence="1" type="ORF">AFUS01_LOCUS12894</name>
</gene>
<dbReference type="Pfam" id="PF11901">
    <property type="entry name" value="DM9"/>
    <property type="match status" value="1"/>
</dbReference>
<sequence length="376" mass="41745">APYPIRWLAHKPLGALSYFPSHERTSPGTPDGFIIPCVGPEFYDEHVVRLATSRKNVEVDINASRKSPKQTTKGVWSKNFNIEEAVIGGFEQHVGPAYVCRANTSNGQVIPGKYHTNEEGCTYALGSEEHRATSDDTFSCNAYCKTRRVNSEENKRNSLGVSDQNSGVEYRTSKGLWSDTFDADTALKAGNEPEVGLAYVCRATTSDGEVMTGKYYNSRSSYQGCFYSNRQTEIHIRGHSTYQILAYDSTTIYGWLPRKNGAIAHGAVEGGRTLSGEITFVCRAVYEDADRNRTVVLPGYLVPSLGGCRIPYGGFRFLRSYEILVDAGCSCSSYVYDPRMGFHQTGTPDLQSKYTCYSQLGSTHLMYPISRRKIAF</sequence>
<protein>
    <submittedName>
        <fullName evidence="1">Uncharacterized protein</fullName>
    </submittedName>
</protein>
<reference evidence="1" key="1">
    <citation type="submission" date="2021-06" db="EMBL/GenBank/DDBJ databases">
        <authorList>
            <person name="Hodson N. C."/>
            <person name="Mongue J. A."/>
            <person name="Jaron S. K."/>
        </authorList>
    </citation>
    <scope>NUCLEOTIDE SEQUENCE</scope>
</reference>
<keyword evidence="2" id="KW-1185">Reference proteome</keyword>